<dbReference type="Pfam" id="PF00459">
    <property type="entry name" value="Inositol_P"/>
    <property type="match status" value="1"/>
</dbReference>
<sequence length="253" mass="28762">MNWDELGLKIAKEIEKEVMPYFGKKEGAKIIGYSPSGDTTELIDRMSEDIVLKHLKPLNINIVSEEIGTINNNSEWTAIIDPIDGSFNFTTGFPCFGFCFAIFKNNKPYYGLTYEFLTKNIYEAYVGKGAFLNGEKIKVKKYIEKEAVISYYSNKNLNLIGKVRRARIMGAFGVEMAYVAKGALDAVFDIRPYVRTTDFASSYIICKEAGAIITDEKGHEFKFNLNTTDRYNMIVANDKKLLNIILEEIKINR</sequence>
<dbReference type="GO" id="GO:0008934">
    <property type="term" value="F:inositol monophosphate 1-phosphatase activity"/>
    <property type="evidence" value="ECO:0007669"/>
    <property type="project" value="TreeGrafter"/>
</dbReference>
<evidence type="ECO:0000256" key="9">
    <source>
        <dbReference type="PIRSR" id="PIRSR600760-2"/>
    </source>
</evidence>
<dbReference type="PANTHER" id="PTHR20854:SF4">
    <property type="entry name" value="INOSITOL-1-MONOPHOSPHATASE-RELATED"/>
    <property type="match status" value="1"/>
</dbReference>
<protein>
    <recommendedName>
        <fullName evidence="3">fructose-bisphosphatase</fullName>
        <ecNumber evidence="3">3.1.3.11</ecNumber>
    </recommendedName>
</protein>
<proteinExistence type="inferred from homology"/>
<organism evidence="10 11">
    <name type="scientific">Methanothermococcus okinawensis (strain DSM 14208 / JCM 11175 / IH1)</name>
    <dbReference type="NCBI Taxonomy" id="647113"/>
    <lineage>
        <taxon>Archaea</taxon>
        <taxon>Methanobacteriati</taxon>
        <taxon>Methanobacteriota</taxon>
        <taxon>Methanomada group</taxon>
        <taxon>Methanococci</taxon>
        <taxon>Methanococcales</taxon>
        <taxon>Methanococcaceae</taxon>
        <taxon>Methanothermococcus</taxon>
    </lineage>
</organism>
<dbReference type="EMBL" id="CP002792">
    <property type="protein sequence ID" value="AEH06199.1"/>
    <property type="molecule type" value="Genomic_DNA"/>
</dbReference>
<dbReference type="Gene3D" id="3.40.190.80">
    <property type="match status" value="1"/>
</dbReference>
<dbReference type="PANTHER" id="PTHR20854">
    <property type="entry name" value="INOSITOL MONOPHOSPHATASE"/>
    <property type="match status" value="1"/>
</dbReference>
<dbReference type="GO" id="GO:0046872">
    <property type="term" value="F:metal ion binding"/>
    <property type="evidence" value="ECO:0007669"/>
    <property type="project" value="UniProtKB-KW"/>
</dbReference>
<feature type="binding site" evidence="9">
    <location>
        <position position="83"/>
    </location>
    <ligand>
        <name>Mg(2+)</name>
        <dbReference type="ChEBI" id="CHEBI:18420"/>
        <label>1</label>
        <note>catalytic</note>
    </ligand>
</feature>
<dbReference type="FunFam" id="3.40.190.80:FF:000020">
    <property type="entry name" value="Fructose-1,6-bisphosphatase/inositol-1-monophosphatase"/>
    <property type="match status" value="1"/>
</dbReference>
<evidence type="ECO:0000313" key="10">
    <source>
        <dbReference type="EMBL" id="AEH06199.1"/>
    </source>
</evidence>
<evidence type="ECO:0000256" key="5">
    <source>
        <dbReference type="ARBA" id="ARBA00022801"/>
    </source>
</evidence>
<dbReference type="EC" id="3.1.3.11" evidence="3"/>
<dbReference type="eggNOG" id="arCOG01349">
    <property type="taxonomic scope" value="Archaea"/>
</dbReference>
<comment type="catalytic activity">
    <reaction evidence="1">
        <text>beta-D-fructose 1,6-bisphosphate + H2O = beta-D-fructose 6-phosphate + phosphate</text>
        <dbReference type="Rhea" id="RHEA:11064"/>
        <dbReference type="ChEBI" id="CHEBI:15377"/>
        <dbReference type="ChEBI" id="CHEBI:32966"/>
        <dbReference type="ChEBI" id="CHEBI:43474"/>
        <dbReference type="ChEBI" id="CHEBI:57634"/>
        <dbReference type="EC" id="3.1.3.11"/>
    </reaction>
</comment>
<dbReference type="KEGG" id="mok:Metok_0206"/>
<dbReference type="STRING" id="647113.Metok_0206"/>
<dbReference type="GO" id="GO:0006020">
    <property type="term" value="P:inositol metabolic process"/>
    <property type="evidence" value="ECO:0007669"/>
    <property type="project" value="TreeGrafter"/>
</dbReference>
<evidence type="ECO:0000256" key="4">
    <source>
        <dbReference type="ARBA" id="ARBA00022723"/>
    </source>
</evidence>
<feature type="binding site" evidence="9">
    <location>
        <position position="198"/>
    </location>
    <ligand>
        <name>Mg(2+)</name>
        <dbReference type="ChEBI" id="CHEBI:18420"/>
        <label>1</label>
        <note>catalytic</note>
    </ligand>
</feature>
<evidence type="ECO:0000256" key="1">
    <source>
        <dbReference type="ARBA" id="ARBA00001273"/>
    </source>
</evidence>
<dbReference type="PRINTS" id="PR00377">
    <property type="entry name" value="IMPHPHTASES"/>
</dbReference>
<name>F8AND9_METOI</name>
<evidence type="ECO:0000256" key="7">
    <source>
        <dbReference type="ARBA" id="ARBA00023277"/>
    </source>
</evidence>
<evidence type="ECO:0000256" key="3">
    <source>
        <dbReference type="ARBA" id="ARBA00013093"/>
    </source>
</evidence>
<dbReference type="Proteomes" id="UP000009296">
    <property type="component" value="Chromosome"/>
</dbReference>
<keyword evidence="7" id="KW-0119">Carbohydrate metabolism</keyword>
<feature type="binding site" evidence="9">
    <location>
        <position position="81"/>
    </location>
    <ligand>
        <name>Mg(2+)</name>
        <dbReference type="ChEBI" id="CHEBI:18420"/>
        <label>1</label>
        <note>catalytic</note>
    </ligand>
</feature>
<feature type="binding site" evidence="9">
    <location>
        <position position="84"/>
    </location>
    <ligand>
        <name>Mg(2+)</name>
        <dbReference type="ChEBI" id="CHEBI:18420"/>
        <label>1</label>
        <note>catalytic</note>
    </ligand>
</feature>
<dbReference type="AlphaFoldDB" id="F8AND9"/>
<comment type="cofactor">
    <cofactor evidence="2 9">
        <name>Mg(2+)</name>
        <dbReference type="ChEBI" id="CHEBI:18420"/>
    </cofactor>
</comment>
<dbReference type="HOGENOM" id="CLU_044118_0_2_2"/>
<dbReference type="RefSeq" id="WP_013866385.1">
    <property type="nucleotide sequence ID" value="NC_015636.1"/>
</dbReference>
<dbReference type="GO" id="GO:0042132">
    <property type="term" value="F:fructose 1,6-bisphosphate 1-phosphatase activity"/>
    <property type="evidence" value="ECO:0007669"/>
    <property type="project" value="UniProtKB-EC"/>
</dbReference>
<keyword evidence="5 10" id="KW-0378">Hydrolase</keyword>
<dbReference type="InterPro" id="IPR000760">
    <property type="entry name" value="Inositol_monophosphatase-like"/>
</dbReference>
<accession>F8AND9</accession>
<feature type="binding site" evidence="9">
    <location>
        <position position="65"/>
    </location>
    <ligand>
        <name>Mg(2+)</name>
        <dbReference type="ChEBI" id="CHEBI:18420"/>
        <label>1</label>
        <note>catalytic</note>
    </ligand>
</feature>
<dbReference type="SUPFAM" id="SSF56655">
    <property type="entry name" value="Carbohydrate phosphatase"/>
    <property type="match status" value="1"/>
</dbReference>
<reference evidence="10" key="1">
    <citation type="submission" date="2011-05" db="EMBL/GenBank/DDBJ databases">
        <title>Complete sequence of chromosome of Methanothermococcus okinawensis IH1.</title>
        <authorList>
            <consortium name="US DOE Joint Genome Institute"/>
            <person name="Lucas S."/>
            <person name="Han J."/>
            <person name="Lapidus A."/>
            <person name="Cheng J.-F."/>
            <person name="Goodwin L."/>
            <person name="Pitluck S."/>
            <person name="Peters L."/>
            <person name="Mikhailova N."/>
            <person name="Held B."/>
            <person name="Han C."/>
            <person name="Tapia R."/>
            <person name="Land M."/>
            <person name="Hauser L."/>
            <person name="Kyrpides N."/>
            <person name="Ivanova N."/>
            <person name="Pagani I."/>
            <person name="Sieprawska-Lupa M."/>
            <person name="Takai K."/>
            <person name="Miyazaki J."/>
            <person name="Whitman W."/>
            <person name="Woyke T."/>
        </authorList>
    </citation>
    <scope>NUCLEOTIDE SEQUENCE [LARGE SCALE GENOMIC DNA]</scope>
    <source>
        <strain evidence="10">IH1</strain>
    </source>
</reference>
<keyword evidence="11" id="KW-1185">Reference proteome</keyword>
<dbReference type="GeneID" id="10772323"/>
<evidence type="ECO:0000313" key="11">
    <source>
        <dbReference type="Proteomes" id="UP000009296"/>
    </source>
</evidence>
<dbReference type="NCBIfam" id="NF009321">
    <property type="entry name" value="PRK12676.1"/>
    <property type="match status" value="1"/>
</dbReference>
<dbReference type="FunFam" id="3.30.540.10:FF:000027">
    <property type="entry name" value="Fructose-1,6-bisphosphatase/inositol-1-monophosphatase"/>
    <property type="match status" value="1"/>
</dbReference>
<dbReference type="Gene3D" id="3.30.540.10">
    <property type="entry name" value="Fructose-1,6-Bisphosphatase, subunit A, domain 1"/>
    <property type="match status" value="1"/>
</dbReference>
<evidence type="ECO:0000256" key="2">
    <source>
        <dbReference type="ARBA" id="ARBA00001946"/>
    </source>
</evidence>
<dbReference type="OrthoDB" id="58111at2157"/>
<keyword evidence="4 9" id="KW-0479">Metal-binding</keyword>
<dbReference type="GO" id="GO:0007165">
    <property type="term" value="P:signal transduction"/>
    <property type="evidence" value="ECO:0007669"/>
    <property type="project" value="TreeGrafter"/>
</dbReference>
<keyword evidence="6 9" id="KW-0460">Magnesium</keyword>
<gene>
    <name evidence="10" type="ordered locus">Metok_0206</name>
</gene>
<evidence type="ECO:0000256" key="6">
    <source>
        <dbReference type="ARBA" id="ARBA00022842"/>
    </source>
</evidence>
<comment type="similarity">
    <text evidence="8">Belongs to the inositol monophosphatase superfamily. FBPase class 4 family.</text>
</comment>
<evidence type="ECO:0000256" key="8">
    <source>
        <dbReference type="ARBA" id="ARBA00038103"/>
    </source>
</evidence>